<evidence type="ECO:0000313" key="1">
    <source>
        <dbReference type="EMBL" id="MDO7849924.1"/>
    </source>
</evidence>
<comment type="caution">
    <text evidence="1">The sequence shown here is derived from an EMBL/GenBank/DDBJ whole genome shotgun (WGS) entry which is preliminary data.</text>
</comment>
<gene>
    <name evidence="1" type="ORF">Q5H92_26430</name>
</gene>
<keyword evidence="2" id="KW-1185">Reference proteome</keyword>
<dbReference type="EMBL" id="JAUQSX010000025">
    <property type="protein sequence ID" value="MDO7849924.1"/>
    <property type="molecule type" value="Genomic_DNA"/>
</dbReference>
<accession>A0ABT9AJ98</accession>
<protein>
    <submittedName>
        <fullName evidence="1">Uncharacterized protein</fullName>
    </submittedName>
</protein>
<reference evidence="1" key="1">
    <citation type="submission" date="2023-07" db="EMBL/GenBank/DDBJ databases">
        <authorList>
            <person name="Kim M.K."/>
        </authorList>
    </citation>
    <scope>NUCLEOTIDE SEQUENCE</scope>
    <source>
        <strain evidence="1">M29</strain>
    </source>
</reference>
<name>A0ABT9AJ98_9BACT</name>
<proteinExistence type="predicted"/>
<dbReference type="Proteomes" id="UP001167796">
    <property type="component" value="Unassembled WGS sequence"/>
</dbReference>
<sequence>MAKTKLTSGQLAALAELPGLPTKTGAELKQLRALAVPDEAKPLLGTWQSVHDGLSYELLFLDGMLQMRRLPDGTPYEKKPKDFERLLAFGCFVR</sequence>
<dbReference type="RefSeq" id="WP_305014583.1">
    <property type="nucleotide sequence ID" value="NZ_JAUQSX010000025.1"/>
</dbReference>
<evidence type="ECO:0000313" key="2">
    <source>
        <dbReference type="Proteomes" id="UP001167796"/>
    </source>
</evidence>
<organism evidence="1 2">
    <name type="scientific">Hymenobacter mellowenesis</name>
    <dbReference type="NCBI Taxonomy" id="3063995"/>
    <lineage>
        <taxon>Bacteria</taxon>
        <taxon>Pseudomonadati</taxon>
        <taxon>Bacteroidota</taxon>
        <taxon>Cytophagia</taxon>
        <taxon>Cytophagales</taxon>
        <taxon>Hymenobacteraceae</taxon>
        <taxon>Hymenobacter</taxon>
    </lineage>
</organism>